<dbReference type="EMBL" id="ABJB010502837">
    <property type="status" value="NOT_ANNOTATED_CDS"/>
    <property type="molecule type" value="Genomic_DNA"/>
</dbReference>
<reference evidence="4" key="2">
    <citation type="submission" date="2020-05" db="UniProtKB">
        <authorList>
            <consortium name="EnsemblMetazoa"/>
        </authorList>
    </citation>
    <scope>IDENTIFICATION</scope>
    <source>
        <strain evidence="4">wikel</strain>
    </source>
</reference>
<gene>
    <name evidence="3" type="ORF">IscW_ISCW008875</name>
</gene>
<dbReference type="VEuPathDB" id="VectorBase:ISCP_038502"/>
<feature type="domain" description="DH" evidence="2">
    <location>
        <begin position="152"/>
        <end position="344"/>
    </location>
</feature>
<dbReference type="Pfam" id="PF00621">
    <property type="entry name" value="RhoGEF"/>
    <property type="match status" value="1"/>
</dbReference>
<dbReference type="PROSITE" id="PS50010">
    <property type="entry name" value="DH_2"/>
    <property type="match status" value="1"/>
</dbReference>
<dbReference type="GO" id="GO:0005085">
    <property type="term" value="F:guanyl-nucleotide exchange factor activity"/>
    <property type="evidence" value="ECO:0007669"/>
    <property type="project" value="InterPro"/>
</dbReference>
<dbReference type="CDD" id="cd13244">
    <property type="entry name" value="PH_PLEKHG5_G6"/>
    <property type="match status" value="1"/>
</dbReference>
<dbReference type="InterPro" id="IPR040181">
    <property type="entry name" value="PKHG5/7"/>
</dbReference>
<feature type="compositionally biased region" description="Low complexity" evidence="1">
    <location>
        <begin position="727"/>
        <end position="738"/>
    </location>
</feature>
<evidence type="ECO:0000313" key="5">
    <source>
        <dbReference type="Proteomes" id="UP000001555"/>
    </source>
</evidence>
<feature type="compositionally biased region" description="Low complexity" evidence="1">
    <location>
        <begin position="703"/>
        <end position="713"/>
    </location>
</feature>
<dbReference type="Proteomes" id="UP000001555">
    <property type="component" value="Unassembled WGS sequence"/>
</dbReference>
<dbReference type="AlphaFoldDB" id="B7Q3L1"/>
<dbReference type="InterPro" id="IPR000219">
    <property type="entry name" value="DH_dom"/>
</dbReference>
<reference evidence="3 5" key="1">
    <citation type="submission" date="2008-03" db="EMBL/GenBank/DDBJ databases">
        <title>Annotation of Ixodes scapularis.</title>
        <authorList>
            <consortium name="Ixodes scapularis Genome Project Consortium"/>
            <person name="Caler E."/>
            <person name="Hannick L.I."/>
            <person name="Bidwell S."/>
            <person name="Joardar V."/>
            <person name="Thiagarajan M."/>
            <person name="Amedeo P."/>
            <person name="Galinsky K.J."/>
            <person name="Schobel S."/>
            <person name="Inman J."/>
            <person name="Hostetler J."/>
            <person name="Miller J."/>
            <person name="Hammond M."/>
            <person name="Megy K."/>
            <person name="Lawson D."/>
            <person name="Kodira C."/>
            <person name="Sutton G."/>
            <person name="Meyer J."/>
            <person name="Hill C.A."/>
            <person name="Birren B."/>
            <person name="Nene V."/>
            <person name="Collins F."/>
            <person name="Alarcon-Chaidez F."/>
            <person name="Wikel S."/>
            <person name="Strausberg R."/>
        </authorList>
    </citation>
    <scope>NUCLEOTIDE SEQUENCE [LARGE SCALE GENOMIC DNA]</scope>
    <source>
        <strain evidence="5">Wikel</strain>
        <strain evidence="3">Wikel colony</strain>
    </source>
</reference>
<dbReference type="OrthoDB" id="5585231at2759"/>
<dbReference type="PaxDb" id="6945-B7Q3L1"/>
<dbReference type="GO" id="GO:0005886">
    <property type="term" value="C:plasma membrane"/>
    <property type="evidence" value="ECO:0000318"/>
    <property type="project" value="GO_Central"/>
</dbReference>
<evidence type="ECO:0000313" key="3">
    <source>
        <dbReference type="EMBL" id="EEC13433.1"/>
    </source>
</evidence>
<dbReference type="EMBL" id="ABJB010891737">
    <property type="status" value="NOT_ANNOTATED_CDS"/>
    <property type="molecule type" value="Genomic_DNA"/>
</dbReference>
<dbReference type="EnsemblMetazoa" id="ISCW008875-RA">
    <property type="protein sequence ID" value="ISCW008875-PA"/>
    <property type="gene ID" value="ISCW008875"/>
</dbReference>
<protein>
    <submittedName>
        <fullName evidence="3 4">Rho guanine exchange factor, putative</fullName>
    </submittedName>
</protein>
<evidence type="ECO:0007829" key="6">
    <source>
        <dbReference type="PeptideAtlas" id="B7Q3L1"/>
    </source>
</evidence>
<dbReference type="GO" id="GO:0043542">
    <property type="term" value="P:endothelial cell migration"/>
    <property type="evidence" value="ECO:0000318"/>
    <property type="project" value="GO_Central"/>
</dbReference>
<organism>
    <name type="scientific">Ixodes scapularis</name>
    <name type="common">Black-legged tick</name>
    <name type="synonym">Deer tick</name>
    <dbReference type="NCBI Taxonomy" id="6945"/>
    <lineage>
        <taxon>Eukaryota</taxon>
        <taxon>Metazoa</taxon>
        <taxon>Ecdysozoa</taxon>
        <taxon>Arthropoda</taxon>
        <taxon>Chelicerata</taxon>
        <taxon>Arachnida</taxon>
        <taxon>Acari</taxon>
        <taxon>Parasitiformes</taxon>
        <taxon>Ixodida</taxon>
        <taxon>Ixodoidea</taxon>
        <taxon>Ixodidae</taxon>
        <taxon>Ixodinae</taxon>
        <taxon>Ixodes</taxon>
    </lineage>
</organism>
<dbReference type="GO" id="GO:0007266">
    <property type="term" value="P:Rho protein signal transduction"/>
    <property type="evidence" value="ECO:0000318"/>
    <property type="project" value="GO_Central"/>
</dbReference>
<keyword evidence="5" id="KW-1185">Reference proteome</keyword>
<feature type="compositionally biased region" description="Low complexity" evidence="1">
    <location>
        <begin position="19"/>
        <end position="33"/>
    </location>
</feature>
<dbReference type="Gene3D" id="1.20.900.10">
    <property type="entry name" value="Dbl homology (DH) domain"/>
    <property type="match status" value="1"/>
</dbReference>
<dbReference type="VEuPathDB" id="VectorBase:ISCI008875"/>
<evidence type="ECO:0000256" key="1">
    <source>
        <dbReference type="SAM" id="MobiDB-lite"/>
    </source>
</evidence>
<dbReference type="CDD" id="cd00160">
    <property type="entry name" value="RhoGEF"/>
    <property type="match status" value="1"/>
</dbReference>
<feature type="region of interest" description="Disordered" evidence="1">
    <location>
        <begin position="1"/>
        <end position="51"/>
    </location>
</feature>
<evidence type="ECO:0000259" key="2">
    <source>
        <dbReference type="PROSITE" id="PS50010"/>
    </source>
</evidence>
<dbReference type="EMBL" id="ABJB010271811">
    <property type="status" value="NOT_ANNOTATED_CDS"/>
    <property type="molecule type" value="Genomic_DNA"/>
</dbReference>
<accession>B7Q3L1</accession>
<feature type="compositionally biased region" description="Basic and acidic residues" evidence="1">
    <location>
        <begin position="749"/>
        <end position="760"/>
    </location>
</feature>
<dbReference type="GO" id="GO:0030424">
    <property type="term" value="C:axon"/>
    <property type="evidence" value="ECO:0000318"/>
    <property type="project" value="GO_Central"/>
</dbReference>
<dbReference type="EMBL" id="ABJB010898872">
    <property type="status" value="NOT_ANNOTATED_CDS"/>
    <property type="molecule type" value="Genomic_DNA"/>
</dbReference>
<dbReference type="VEuPathDB" id="VectorBase:ISCW008875"/>
<dbReference type="SMART" id="SM00325">
    <property type="entry name" value="RhoGEF"/>
    <property type="match status" value="1"/>
</dbReference>
<evidence type="ECO:0000313" key="4">
    <source>
        <dbReference type="EnsemblMetazoa" id="ISCW008875-PA"/>
    </source>
</evidence>
<dbReference type="EMBL" id="ABJB010724595">
    <property type="status" value="NOT_ANNOTATED_CDS"/>
    <property type="molecule type" value="Genomic_DNA"/>
</dbReference>
<dbReference type="PANTHER" id="PTHR13217">
    <property type="entry name" value="PLECKSTRIN HOMOLOGY DOMAIN-CONTAINING FAMILY G MEMBER 7"/>
    <property type="match status" value="1"/>
</dbReference>
<dbReference type="InterPro" id="IPR035899">
    <property type="entry name" value="DBL_dom_sf"/>
</dbReference>
<dbReference type="PANTHER" id="PTHR13217:SF11">
    <property type="entry name" value="PLECKSTRIN HOMOLOGY DOMAIN-CONTAINING FAMILY G MEMBER 5"/>
    <property type="match status" value="1"/>
</dbReference>
<proteinExistence type="evidence at protein level"/>
<feature type="region of interest" description="Disordered" evidence="1">
    <location>
        <begin position="537"/>
        <end position="568"/>
    </location>
</feature>
<dbReference type="SUPFAM" id="SSF50729">
    <property type="entry name" value="PH domain-like"/>
    <property type="match status" value="1"/>
</dbReference>
<feature type="region of interest" description="Disordered" evidence="1">
    <location>
        <begin position="675"/>
        <end position="760"/>
    </location>
</feature>
<keyword evidence="6" id="KW-1267">Proteomics identification</keyword>
<dbReference type="GO" id="GO:0030139">
    <property type="term" value="C:endocytic vesicle"/>
    <property type="evidence" value="ECO:0000318"/>
    <property type="project" value="GO_Central"/>
</dbReference>
<dbReference type="InParanoid" id="B7Q3L1"/>
<dbReference type="STRING" id="6945.B7Q3L1"/>
<dbReference type="SUPFAM" id="SSF48065">
    <property type="entry name" value="DBL homology domain (DH-domain)"/>
    <property type="match status" value="1"/>
</dbReference>
<name>B7Q3L1_IXOSC</name>
<dbReference type="HOGENOM" id="CLU_006155_0_0_1"/>
<dbReference type="EMBL" id="ABJB010886384">
    <property type="status" value="NOT_ANNOTATED_CDS"/>
    <property type="molecule type" value="Genomic_DNA"/>
</dbReference>
<dbReference type="EMBL" id="ABJB010800559">
    <property type="status" value="NOT_ANNOTATED_CDS"/>
    <property type="molecule type" value="Genomic_DNA"/>
</dbReference>
<dbReference type="EMBL" id="DS850475">
    <property type="protein sequence ID" value="EEC13433.1"/>
    <property type="molecule type" value="Genomic_DNA"/>
</dbReference>
<dbReference type="Gene3D" id="2.30.29.30">
    <property type="entry name" value="Pleckstrin-homology domain (PH domain)/Phosphotyrosine-binding domain (PTB)"/>
    <property type="match status" value="1"/>
</dbReference>
<dbReference type="EMBL" id="ABJB010847305">
    <property type="status" value="NOT_ANNOTATED_CDS"/>
    <property type="molecule type" value="Genomic_DNA"/>
</dbReference>
<dbReference type="InterPro" id="IPR011993">
    <property type="entry name" value="PH-like_dom_sf"/>
</dbReference>
<feature type="compositionally biased region" description="Low complexity" evidence="1">
    <location>
        <begin position="537"/>
        <end position="558"/>
    </location>
</feature>
<sequence>MISGVSKDGGELGVTRADSTSSLSSWKTSRASSNAKERKVSGSQRGRRGAVSTEDLVNDAILVSGAGQDCKPGKSKASLGRRSGILLGSSKTDKEEMRALTELLNGYDQGGIPSFPGLLTFGTASNEHKFRLEDNWRSIVDDPDSFPKRVRNQQDAIWELISTEVSYLRTLKVITELFLACLCNLQSEGILQEVDTERMFSNITDVYQVNHALWDDCLLPALNAARARRGLLDPLLLRPGFLRFEEAFQPYIKYCLEHTQCSHYVKEKRAESDLFKTYVAWCEARKDCERLRFTDLLVKPMQRLTKYSLLLKAIHKKTDDEASKQALVEMNDCVESFVFAVDGRLRQRHELERLKSIISRIESYDPFDINNDEVEKALRPHCELDLTCPMPGCGHQQSRQLLYEASGIKMRDSMSSSKVDVHCFLFTDVLLVCKALGRRGDRVRVVRPPLAVDRLLAHELRDGSGLLLVQLGDLGLLAAYCLLYTPEPRALLEHLRRAQEQYREARAQLSCPQLGYLGDLGADEEDYDIPRGALLAAGRSSSPRSSSQSSLVHSHSGSVDMSDAAGPPVPCPTPLFGPSVPTGRATSFELGELRNPSMTVDDVDEQGRSRSMETRASPVCVLVTSPRPERRAFLLKGASPNTLAVCSHDEEAREHRSYPTSPVIQVPVVAPPPRGSRLAVGASSPTKPPLLKTKNVSGLVTHSAPPSGGPSPEGSREADSDDEAGQRVAVSAASAASRRAYRPERRHHTADSFEHLKNRRDPSIHKRLSWNLGQQQQQQSAEAPLRDRRVSKCLSSESVYSSSGVSSTGSLLLSSVGSSEEEGRRTLLLGREAVHLDVSERMKEFLLTSCSVEASCYVT</sequence>